<evidence type="ECO:0000256" key="3">
    <source>
        <dbReference type="ARBA" id="ARBA00010178"/>
    </source>
</evidence>
<dbReference type="Gene3D" id="3.40.50.1980">
    <property type="entry name" value="Nitrogenase molybdenum iron protein domain"/>
    <property type="match status" value="2"/>
</dbReference>
<sequence length="439" mass="46020">MLNRIDLRGSHRDPRGLLPRAQLDVSVAVEQIRPVVEAVHEHGFSAIREATQRFDGVTLDRLRVPAAAIAAAAETLEPDVRAALEVVIERARTVHADQRRTDVTTKVAPGGTVIERWIPVRRVGLYVPGGLAVYPSTVVMNVVPAQVAGVEALVVASPPQKENGGLPDARVLAACALLGVDEVYAVGGAQAIAMLGYGADGAGDGDRCEPVDIITGPGNIWVTAAKRMLRGTVGIDAEAGPTEIAILADDTADPRHVAADLISQAEHDPLAASVLVTDSPALAEAVDAEVLRQVASTKHAARVQTALAGEQSGVVLVDDLEQGLRVVDAYAAEHLEIQTRDAREWALRVRNAGAIFVGAWSPVSLGDYAAGSNHVLPTGGCARHSSGLSVQSFLRGVHVIEYDEAALRDVAGHVVALANAEDLPAHGDAVRARFPGGER</sequence>
<evidence type="ECO:0000256" key="14">
    <source>
        <dbReference type="RuleBase" id="RU004175"/>
    </source>
</evidence>
<comment type="pathway">
    <text evidence="2 12">Amino-acid biosynthesis; L-histidine biosynthesis; L-histidine from 5-phospho-alpha-D-ribose 1-diphosphate: step 9/9.</text>
</comment>
<keyword evidence="7 12" id="KW-0862">Zinc</keyword>
<feature type="binding site" evidence="12">
    <location>
        <position position="421"/>
    </location>
    <ligand>
        <name>substrate</name>
    </ligand>
</feature>
<dbReference type="PIRSF" id="PIRSF000099">
    <property type="entry name" value="Histidinol_dh"/>
    <property type="match status" value="1"/>
</dbReference>
<keyword evidence="6 12" id="KW-0479">Metal-binding</keyword>
<feature type="binding site" evidence="12">
    <location>
        <position position="219"/>
    </location>
    <ligand>
        <name>NAD(+)</name>
        <dbReference type="ChEBI" id="CHEBI:57540"/>
    </ligand>
</feature>
<comment type="cofactor">
    <cofactor evidence="12">
        <name>Zn(2+)</name>
        <dbReference type="ChEBI" id="CHEBI:29105"/>
    </cofactor>
    <text evidence="12">Binds 1 zinc ion per subunit.</text>
</comment>
<dbReference type="HAMAP" id="MF_01024">
    <property type="entry name" value="HisD"/>
    <property type="match status" value="1"/>
</dbReference>
<dbReference type="PRINTS" id="PR00083">
    <property type="entry name" value="HOLDHDRGNASE"/>
</dbReference>
<dbReference type="InterPro" id="IPR001692">
    <property type="entry name" value="Histidinol_DH_CS"/>
</dbReference>
<feature type="binding site" evidence="12">
    <location>
        <position position="126"/>
    </location>
    <ligand>
        <name>NAD(+)</name>
        <dbReference type="ChEBI" id="CHEBI:57540"/>
    </ligand>
</feature>
<dbReference type="NCBIfam" id="TIGR00069">
    <property type="entry name" value="hisD"/>
    <property type="match status" value="1"/>
</dbReference>
<evidence type="ECO:0000256" key="10">
    <source>
        <dbReference type="ARBA" id="ARBA00023102"/>
    </source>
</evidence>
<organism evidence="15 16">
    <name type="scientific">Paractinoplanes hotanensis</name>
    <dbReference type="NCBI Taxonomy" id="2906497"/>
    <lineage>
        <taxon>Bacteria</taxon>
        <taxon>Bacillati</taxon>
        <taxon>Actinomycetota</taxon>
        <taxon>Actinomycetes</taxon>
        <taxon>Micromonosporales</taxon>
        <taxon>Micromonosporaceae</taxon>
        <taxon>Paractinoplanes</taxon>
    </lineage>
</organism>
<feature type="binding site" evidence="12">
    <location>
        <position position="267"/>
    </location>
    <ligand>
        <name>substrate</name>
    </ligand>
</feature>
<feature type="binding site" evidence="12">
    <location>
        <position position="264"/>
    </location>
    <ligand>
        <name>Zn(2+)</name>
        <dbReference type="ChEBI" id="CHEBI:29105"/>
    </ligand>
</feature>
<evidence type="ECO:0000256" key="2">
    <source>
        <dbReference type="ARBA" id="ARBA00004940"/>
    </source>
</evidence>
<reference evidence="15 16" key="1">
    <citation type="submission" date="2022-06" db="EMBL/GenBank/DDBJ databases">
        <title>Actinoplanes abujensis sp. nov., isolated from Nigerian arid soil.</title>
        <authorList>
            <person name="Ding P."/>
        </authorList>
    </citation>
    <scope>NUCLEOTIDE SEQUENCE [LARGE SCALE GENOMIC DNA]</scope>
    <source>
        <strain evidence="16">TRM88002</strain>
    </source>
</reference>
<dbReference type="PROSITE" id="PS00611">
    <property type="entry name" value="HISOL_DEHYDROGENASE"/>
    <property type="match status" value="1"/>
</dbReference>
<name>A0ABT0Y631_9ACTN</name>
<evidence type="ECO:0000256" key="6">
    <source>
        <dbReference type="ARBA" id="ARBA00022723"/>
    </source>
</evidence>
<evidence type="ECO:0000256" key="13">
    <source>
        <dbReference type="PIRNR" id="PIRNR000099"/>
    </source>
</evidence>
<dbReference type="InterPro" id="IPR016161">
    <property type="entry name" value="Ald_DH/histidinol_DH"/>
</dbReference>
<dbReference type="EC" id="1.1.1.23" evidence="4 12"/>
<evidence type="ECO:0000256" key="1">
    <source>
        <dbReference type="ARBA" id="ARBA00003850"/>
    </source>
</evidence>
<comment type="catalytic activity">
    <reaction evidence="11 12">
        <text>L-histidinol + 2 NAD(+) + H2O = L-histidine + 2 NADH + 3 H(+)</text>
        <dbReference type="Rhea" id="RHEA:20641"/>
        <dbReference type="ChEBI" id="CHEBI:15377"/>
        <dbReference type="ChEBI" id="CHEBI:15378"/>
        <dbReference type="ChEBI" id="CHEBI:57540"/>
        <dbReference type="ChEBI" id="CHEBI:57595"/>
        <dbReference type="ChEBI" id="CHEBI:57699"/>
        <dbReference type="ChEBI" id="CHEBI:57945"/>
        <dbReference type="EC" id="1.1.1.23"/>
    </reaction>
</comment>
<evidence type="ECO:0000313" key="16">
    <source>
        <dbReference type="Proteomes" id="UP001523216"/>
    </source>
</evidence>
<dbReference type="PANTHER" id="PTHR21256">
    <property type="entry name" value="HISTIDINOL DEHYDROGENASE HDH"/>
    <property type="match status" value="1"/>
</dbReference>
<keyword evidence="12" id="KW-0028">Amino-acid biosynthesis</keyword>
<evidence type="ECO:0000256" key="8">
    <source>
        <dbReference type="ARBA" id="ARBA00023002"/>
    </source>
</evidence>
<evidence type="ECO:0000256" key="11">
    <source>
        <dbReference type="ARBA" id="ARBA00049489"/>
    </source>
</evidence>
<evidence type="ECO:0000256" key="12">
    <source>
        <dbReference type="HAMAP-Rule" id="MF_01024"/>
    </source>
</evidence>
<dbReference type="InterPro" id="IPR022695">
    <property type="entry name" value="Histidinol_DH_monofunct"/>
</dbReference>
<evidence type="ECO:0000256" key="9">
    <source>
        <dbReference type="ARBA" id="ARBA00023027"/>
    </source>
</evidence>
<dbReference type="Proteomes" id="UP001523216">
    <property type="component" value="Unassembled WGS sequence"/>
</dbReference>
<keyword evidence="8 12" id="KW-0560">Oxidoreductase</keyword>
<comment type="function">
    <text evidence="1 12">Catalyzes the sequential NAD-dependent oxidations of L-histidinol to L-histidinaldehyde and then to L-histidine.</text>
</comment>
<dbReference type="CDD" id="cd06572">
    <property type="entry name" value="Histidinol_dh"/>
    <property type="match status" value="1"/>
</dbReference>
<feature type="binding site" evidence="12">
    <location>
        <position position="190"/>
    </location>
    <ligand>
        <name>NAD(+)</name>
        <dbReference type="ChEBI" id="CHEBI:57540"/>
    </ligand>
</feature>
<feature type="binding site" evidence="12">
    <location>
        <position position="334"/>
    </location>
    <ligand>
        <name>substrate</name>
    </ligand>
</feature>
<dbReference type="RefSeq" id="WP_251801274.1">
    <property type="nucleotide sequence ID" value="NZ_JAMQOL010000041.1"/>
</dbReference>
<evidence type="ECO:0000256" key="7">
    <source>
        <dbReference type="ARBA" id="ARBA00022833"/>
    </source>
</evidence>
<feature type="active site" description="Proton acceptor" evidence="12">
    <location>
        <position position="334"/>
    </location>
</feature>
<dbReference type="InterPro" id="IPR012131">
    <property type="entry name" value="Hstdl_DH"/>
</dbReference>
<dbReference type="Pfam" id="PF00815">
    <property type="entry name" value="Histidinol_dh"/>
    <property type="match status" value="1"/>
</dbReference>
<dbReference type="EMBL" id="JAMQOL010000041">
    <property type="protein sequence ID" value="MCM4081487.1"/>
    <property type="molecule type" value="Genomic_DNA"/>
</dbReference>
<keyword evidence="9 12" id="KW-0520">NAD</keyword>
<comment type="caution">
    <text evidence="15">The sequence shown here is derived from an EMBL/GenBank/DDBJ whole genome shotgun (WGS) entry which is preliminary data.</text>
</comment>
<evidence type="ECO:0000256" key="5">
    <source>
        <dbReference type="ARBA" id="ARBA00016531"/>
    </source>
</evidence>
<feature type="binding site" evidence="12">
    <location>
        <position position="367"/>
    </location>
    <ligand>
        <name>substrate</name>
    </ligand>
</feature>
<feature type="binding site" evidence="12">
    <location>
        <position position="242"/>
    </location>
    <ligand>
        <name>substrate</name>
    </ligand>
</feature>
<comment type="similarity">
    <text evidence="3 12 13 14">Belongs to the histidinol dehydrogenase family.</text>
</comment>
<dbReference type="Gene3D" id="1.20.5.1300">
    <property type="match status" value="1"/>
</dbReference>
<dbReference type="SUPFAM" id="SSF53720">
    <property type="entry name" value="ALDH-like"/>
    <property type="match status" value="1"/>
</dbReference>
<dbReference type="PANTHER" id="PTHR21256:SF2">
    <property type="entry name" value="HISTIDINE BIOSYNTHESIS TRIFUNCTIONAL PROTEIN"/>
    <property type="match status" value="1"/>
</dbReference>
<feature type="binding site" evidence="12">
    <location>
        <position position="367"/>
    </location>
    <ligand>
        <name>Zn(2+)</name>
        <dbReference type="ChEBI" id="CHEBI:29105"/>
    </ligand>
</feature>
<gene>
    <name evidence="12 15" type="primary">hisD</name>
    <name evidence="15" type="ORF">LXN57_28320</name>
</gene>
<feature type="binding site" evidence="12">
    <location>
        <position position="267"/>
    </location>
    <ligand>
        <name>Zn(2+)</name>
        <dbReference type="ChEBI" id="CHEBI:29105"/>
    </ligand>
</feature>
<feature type="active site" description="Proton acceptor" evidence="12">
    <location>
        <position position="333"/>
    </location>
</feature>
<feature type="binding site" evidence="12">
    <location>
        <position position="426"/>
    </location>
    <ligand>
        <name>substrate</name>
    </ligand>
</feature>
<proteinExistence type="inferred from homology"/>
<protein>
    <recommendedName>
        <fullName evidence="5 12">Histidinol dehydrogenase</fullName>
        <shortName evidence="12">HDH</shortName>
        <ecNumber evidence="4 12">1.1.1.23</ecNumber>
    </recommendedName>
</protein>
<evidence type="ECO:0000313" key="15">
    <source>
        <dbReference type="EMBL" id="MCM4081487.1"/>
    </source>
</evidence>
<feature type="binding site" evidence="12">
    <location>
        <position position="264"/>
    </location>
    <ligand>
        <name>substrate</name>
    </ligand>
</feature>
<keyword evidence="16" id="KW-1185">Reference proteome</keyword>
<evidence type="ECO:0000256" key="4">
    <source>
        <dbReference type="ARBA" id="ARBA00012965"/>
    </source>
</evidence>
<accession>A0ABT0Y631</accession>
<dbReference type="GO" id="GO:0004399">
    <property type="term" value="F:histidinol dehydrogenase activity"/>
    <property type="evidence" value="ECO:0007669"/>
    <property type="project" value="UniProtKB-EC"/>
</dbReference>
<feature type="binding site" evidence="12">
    <location>
        <position position="426"/>
    </location>
    <ligand>
        <name>Zn(2+)</name>
        <dbReference type="ChEBI" id="CHEBI:29105"/>
    </ligand>
</feature>
<keyword evidence="10 12" id="KW-0368">Histidine biosynthesis</keyword>